<keyword evidence="2" id="KW-1185">Reference proteome</keyword>
<sequence>MDVATFRVRLPADVSMSMELAVTRVAVKLWVPRGAAGDLAGGARTVLEDVQAVDRIETLDVTGFRPTATDIRVDLDARVYLAPDADAEAIAEGFGVLEAEGKA</sequence>
<dbReference type="EMBL" id="JBHSQH010000001">
    <property type="protein sequence ID" value="MFC5971027.1"/>
    <property type="molecule type" value="Genomic_DNA"/>
</dbReference>
<proteinExistence type="predicted"/>
<dbReference type="Proteomes" id="UP001596099">
    <property type="component" value="Unassembled WGS sequence"/>
</dbReference>
<evidence type="ECO:0000313" key="1">
    <source>
        <dbReference type="EMBL" id="MFC5971027.1"/>
    </source>
</evidence>
<protein>
    <submittedName>
        <fullName evidence="1">Uncharacterized protein</fullName>
    </submittedName>
</protein>
<dbReference type="AlphaFoldDB" id="A0ABD5RL11"/>
<accession>A0ABD5RL11</accession>
<comment type="caution">
    <text evidence="1">The sequence shown here is derived from an EMBL/GenBank/DDBJ whole genome shotgun (WGS) entry which is preliminary data.</text>
</comment>
<evidence type="ECO:0000313" key="2">
    <source>
        <dbReference type="Proteomes" id="UP001596099"/>
    </source>
</evidence>
<reference evidence="1 2" key="1">
    <citation type="journal article" date="2019" name="Int. J. Syst. Evol. Microbiol.">
        <title>The Global Catalogue of Microorganisms (GCM) 10K type strain sequencing project: providing services to taxonomists for standard genome sequencing and annotation.</title>
        <authorList>
            <consortium name="The Broad Institute Genomics Platform"/>
            <consortium name="The Broad Institute Genome Sequencing Center for Infectious Disease"/>
            <person name="Wu L."/>
            <person name="Ma J."/>
        </authorList>
    </citation>
    <scope>NUCLEOTIDE SEQUENCE [LARGE SCALE GENOMIC DNA]</scope>
    <source>
        <strain evidence="1 2">CGMCC 1.12543</strain>
    </source>
</reference>
<gene>
    <name evidence="1" type="ORF">ACFPYI_06735</name>
</gene>
<organism evidence="1 2">
    <name type="scientific">Halomarina salina</name>
    <dbReference type="NCBI Taxonomy" id="1872699"/>
    <lineage>
        <taxon>Archaea</taxon>
        <taxon>Methanobacteriati</taxon>
        <taxon>Methanobacteriota</taxon>
        <taxon>Stenosarchaea group</taxon>
        <taxon>Halobacteria</taxon>
        <taxon>Halobacteriales</taxon>
        <taxon>Natronomonadaceae</taxon>
        <taxon>Halomarina</taxon>
    </lineage>
</organism>
<name>A0ABD5RL11_9EURY</name>
<dbReference type="RefSeq" id="WP_247413941.1">
    <property type="nucleotide sequence ID" value="NZ_JALLGW010000001.1"/>
</dbReference>